<dbReference type="HAMAP" id="MF_00238">
    <property type="entry name" value="Cytidyl_kinase_type1"/>
    <property type="match status" value="1"/>
</dbReference>
<dbReference type="InterPro" id="IPR003136">
    <property type="entry name" value="Cytidylate_kin"/>
</dbReference>
<dbReference type="GO" id="GO:0006220">
    <property type="term" value="P:pyrimidine nucleotide metabolic process"/>
    <property type="evidence" value="ECO:0007669"/>
    <property type="project" value="UniProtKB-UniRule"/>
</dbReference>
<evidence type="ECO:0000256" key="4">
    <source>
        <dbReference type="ARBA" id="ARBA00022777"/>
    </source>
</evidence>
<evidence type="ECO:0000256" key="1">
    <source>
        <dbReference type="ARBA" id="ARBA00009427"/>
    </source>
</evidence>
<dbReference type="EMBL" id="LFVU01000027">
    <property type="protein sequence ID" value="KMT21386.1"/>
    <property type="molecule type" value="Genomic_DNA"/>
</dbReference>
<evidence type="ECO:0000256" key="7">
    <source>
        <dbReference type="ARBA" id="ARBA00048478"/>
    </source>
</evidence>
<dbReference type="PATRIC" id="fig|1121307.3.peg.1003"/>
<evidence type="ECO:0000313" key="10">
    <source>
        <dbReference type="EMBL" id="KMT21386.1"/>
    </source>
</evidence>
<evidence type="ECO:0000256" key="2">
    <source>
        <dbReference type="ARBA" id="ARBA00022679"/>
    </source>
</evidence>
<dbReference type="Pfam" id="PF02224">
    <property type="entry name" value="Cytidylate_kin"/>
    <property type="match status" value="1"/>
</dbReference>
<reference evidence="10 11" key="1">
    <citation type="submission" date="2015-06" db="EMBL/GenBank/DDBJ databases">
        <title>Draft genome sequence of the purine-degrading Clostridium cylindrosporum HC-1 (DSM 605).</title>
        <authorList>
            <person name="Poehlein A."/>
            <person name="Schiel-Bengelsdorf B."/>
            <person name="Bengelsdorf F."/>
            <person name="Daniel R."/>
            <person name="Duerre P."/>
        </authorList>
    </citation>
    <scope>NUCLEOTIDE SEQUENCE [LARGE SCALE GENOMIC DNA]</scope>
    <source>
        <strain evidence="10 11">DSM 605</strain>
    </source>
</reference>
<dbReference type="NCBIfam" id="TIGR00017">
    <property type="entry name" value="cmk"/>
    <property type="match status" value="1"/>
</dbReference>
<dbReference type="AlphaFoldDB" id="A0A0J8G0R7"/>
<keyword evidence="4 8" id="KW-0418">Kinase</keyword>
<dbReference type="InterPro" id="IPR011994">
    <property type="entry name" value="Cytidylate_kinase_dom"/>
</dbReference>
<comment type="similarity">
    <text evidence="1 8">Belongs to the cytidylate kinase family. Type 1 subfamily.</text>
</comment>
<evidence type="ECO:0000259" key="9">
    <source>
        <dbReference type="Pfam" id="PF02224"/>
    </source>
</evidence>
<sequence length="217" mass="24210">MESIVVAVDGPAGAGKSTICKLVANKLNLEYIDTGAMYRALTLKVLNKNINVNSVEEIMNILGNTKIDLINRSVFLDGKDVSDEIRTPYVSENVSSIAKISEVRDVLVKMQRDMANEKNVIMDGRDIGSRVLKNATLKIFLTASVEERAERRYKEFKNKGILVSLEEVIRDIEERDRVDSTREVTPLKRAEDAVLVDTTGKSIDDVVEEIIALIKRG</sequence>
<dbReference type="GO" id="GO:0005829">
    <property type="term" value="C:cytosol"/>
    <property type="evidence" value="ECO:0007669"/>
    <property type="project" value="TreeGrafter"/>
</dbReference>
<dbReference type="GO" id="GO:0015949">
    <property type="term" value="P:nucleobase-containing small molecule interconversion"/>
    <property type="evidence" value="ECO:0007669"/>
    <property type="project" value="TreeGrafter"/>
</dbReference>
<dbReference type="PANTHER" id="PTHR21299">
    <property type="entry name" value="CYTIDYLATE KINASE/PANTOATE-BETA-ALANINE LIGASE"/>
    <property type="match status" value="1"/>
</dbReference>
<accession>A0A0J8G0R7</accession>
<keyword evidence="3 8" id="KW-0547">Nucleotide-binding</keyword>
<feature type="binding site" evidence="8">
    <location>
        <begin position="10"/>
        <end position="18"/>
    </location>
    <ligand>
        <name>ATP</name>
        <dbReference type="ChEBI" id="CHEBI:30616"/>
    </ligand>
</feature>
<keyword evidence="2 8" id="KW-0808">Transferase</keyword>
<dbReference type="GO" id="GO:0005524">
    <property type="term" value="F:ATP binding"/>
    <property type="evidence" value="ECO:0007669"/>
    <property type="project" value="UniProtKB-UniRule"/>
</dbReference>
<dbReference type="GO" id="GO:0036431">
    <property type="term" value="F:dCMP kinase activity"/>
    <property type="evidence" value="ECO:0007669"/>
    <property type="project" value="InterPro"/>
</dbReference>
<feature type="domain" description="Cytidylate kinase" evidence="9">
    <location>
        <begin position="6"/>
        <end position="215"/>
    </location>
</feature>
<dbReference type="OrthoDB" id="9807434at2"/>
<evidence type="ECO:0000313" key="11">
    <source>
        <dbReference type="Proteomes" id="UP000036756"/>
    </source>
</evidence>
<keyword evidence="5 8" id="KW-0067">ATP-binding</keyword>
<dbReference type="GO" id="GO:0036430">
    <property type="term" value="F:CMP kinase activity"/>
    <property type="evidence" value="ECO:0007669"/>
    <property type="project" value="RHEA"/>
</dbReference>
<dbReference type="SUPFAM" id="SSF52540">
    <property type="entry name" value="P-loop containing nucleoside triphosphate hydrolases"/>
    <property type="match status" value="1"/>
</dbReference>
<gene>
    <name evidence="8 10" type="primary">cmk</name>
    <name evidence="10" type="ORF">CLCY_2c01460</name>
</gene>
<evidence type="ECO:0000256" key="5">
    <source>
        <dbReference type="ARBA" id="ARBA00022840"/>
    </source>
</evidence>
<evidence type="ECO:0000256" key="6">
    <source>
        <dbReference type="ARBA" id="ARBA00047615"/>
    </source>
</evidence>
<comment type="caution">
    <text evidence="10">The sequence shown here is derived from an EMBL/GenBank/DDBJ whole genome shotgun (WGS) entry which is preliminary data.</text>
</comment>
<name>A0A0J8G0R7_CLOCY</name>
<dbReference type="STRING" id="1121307.CLCY_2c01460"/>
<comment type="subcellular location">
    <subcellularLocation>
        <location evidence="8">Cytoplasm</location>
    </subcellularLocation>
</comment>
<keyword evidence="11" id="KW-1185">Reference proteome</keyword>
<dbReference type="Gene3D" id="3.40.50.300">
    <property type="entry name" value="P-loop containing nucleotide triphosphate hydrolases"/>
    <property type="match status" value="1"/>
</dbReference>
<dbReference type="Proteomes" id="UP000036756">
    <property type="component" value="Unassembled WGS sequence"/>
</dbReference>
<dbReference type="PANTHER" id="PTHR21299:SF2">
    <property type="entry name" value="CYTIDYLATE KINASE"/>
    <property type="match status" value="1"/>
</dbReference>
<dbReference type="RefSeq" id="WP_048570827.1">
    <property type="nucleotide sequence ID" value="NZ_LFVU01000027.1"/>
</dbReference>
<dbReference type="InterPro" id="IPR027417">
    <property type="entry name" value="P-loop_NTPase"/>
</dbReference>
<comment type="catalytic activity">
    <reaction evidence="7 8">
        <text>CMP + ATP = CDP + ADP</text>
        <dbReference type="Rhea" id="RHEA:11600"/>
        <dbReference type="ChEBI" id="CHEBI:30616"/>
        <dbReference type="ChEBI" id="CHEBI:58069"/>
        <dbReference type="ChEBI" id="CHEBI:60377"/>
        <dbReference type="ChEBI" id="CHEBI:456216"/>
        <dbReference type="EC" id="2.7.4.25"/>
    </reaction>
</comment>
<keyword evidence="8" id="KW-0963">Cytoplasm</keyword>
<evidence type="ECO:0000256" key="3">
    <source>
        <dbReference type="ARBA" id="ARBA00022741"/>
    </source>
</evidence>
<protein>
    <recommendedName>
        <fullName evidence="8">Cytidylate kinase</fullName>
        <shortName evidence="8">CK</shortName>
        <ecNumber evidence="8">2.7.4.25</ecNumber>
    </recommendedName>
    <alternativeName>
        <fullName evidence="8">Cytidine monophosphate kinase</fullName>
        <shortName evidence="8">CMP kinase</shortName>
    </alternativeName>
</protein>
<dbReference type="CDD" id="cd02020">
    <property type="entry name" value="CMPK"/>
    <property type="match status" value="1"/>
</dbReference>
<proteinExistence type="inferred from homology"/>
<organism evidence="10 11">
    <name type="scientific">Clostridium cylindrosporum DSM 605</name>
    <dbReference type="NCBI Taxonomy" id="1121307"/>
    <lineage>
        <taxon>Bacteria</taxon>
        <taxon>Bacillati</taxon>
        <taxon>Bacillota</taxon>
        <taxon>Clostridia</taxon>
        <taxon>Eubacteriales</taxon>
        <taxon>Clostridiaceae</taxon>
        <taxon>Clostridium</taxon>
    </lineage>
</organism>
<comment type="catalytic activity">
    <reaction evidence="6 8">
        <text>dCMP + ATP = dCDP + ADP</text>
        <dbReference type="Rhea" id="RHEA:25094"/>
        <dbReference type="ChEBI" id="CHEBI:30616"/>
        <dbReference type="ChEBI" id="CHEBI:57566"/>
        <dbReference type="ChEBI" id="CHEBI:58593"/>
        <dbReference type="ChEBI" id="CHEBI:456216"/>
        <dbReference type="EC" id="2.7.4.25"/>
    </reaction>
</comment>
<evidence type="ECO:0000256" key="8">
    <source>
        <dbReference type="HAMAP-Rule" id="MF_00238"/>
    </source>
</evidence>
<dbReference type="EC" id="2.7.4.25" evidence="8"/>